<dbReference type="Gene3D" id="2.60.40.2030">
    <property type="match status" value="1"/>
</dbReference>
<sequence>MRNILYTVIAMALVFTGCTEDYDLDERGLSVEELPAYVAFSAPGASSSIAPVDTAEDAGSVSLNVEIPGGTVSNVTVTYGFSGSAVFGEDFTVDGADSAGGTVIISKPGPEANLDGLPPNADIDITLLTDGVADGAKTLEVTLLSASNGQGTVEVGRGGTASLRSQTVNIADVD</sequence>
<reference evidence="1 2" key="1">
    <citation type="submission" date="2019-03" db="EMBL/GenBank/DDBJ databases">
        <title>Genomic Encyclopedia of Archaeal and Bacterial Type Strains, Phase II (KMG-II): from individual species to whole genera.</title>
        <authorList>
            <person name="Goeker M."/>
        </authorList>
    </citation>
    <scope>NUCLEOTIDE SEQUENCE [LARGE SCALE GENOMIC DNA]</scope>
    <source>
        <strain evidence="1 2">DSM 18435</strain>
    </source>
</reference>
<proteinExistence type="predicted"/>
<dbReference type="PROSITE" id="PS51257">
    <property type="entry name" value="PROKAR_LIPOPROTEIN"/>
    <property type="match status" value="1"/>
</dbReference>
<name>A0A4R6TIC0_9FLAO</name>
<dbReference type="OrthoDB" id="975898at2"/>
<keyword evidence="2" id="KW-1185">Reference proteome</keyword>
<dbReference type="EMBL" id="SNYI01000003">
    <property type="protein sequence ID" value="TDQ28990.1"/>
    <property type="molecule type" value="Genomic_DNA"/>
</dbReference>
<comment type="caution">
    <text evidence="1">The sequence shown here is derived from an EMBL/GenBank/DDBJ whole genome shotgun (WGS) entry which is preliminary data.</text>
</comment>
<dbReference type="Proteomes" id="UP000295468">
    <property type="component" value="Unassembled WGS sequence"/>
</dbReference>
<dbReference type="AlphaFoldDB" id="A0A4R6TIC0"/>
<dbReference type="InterPro" id="IPR038081">
    <property type="entry name" value="CalX-like_sf"/>
</dbReference>
<evidence type="ECO:0000313" key="2">
    <source>
        <dbReference type="Proteomes" id="UP000295468"/>
    </source>
</evidence>
<evidence type="ECO:0008006" key="3">
    <source>
        <dbReference type="Google" id="ProtNLM"/>
    </source>
</evidence>
<organism evidence="1 2">
    <name type="scientific">Zeaxanthinibacter enoshimensis</name>
    <dbReference type="NCBI Taxonomy" id="392009"/>
    <lineage>
        <taxon>Bacteria</taxon>
        <taxon>Pseudomonadati</taxon>
        <taxon>Bacteroidota</taxon>
        <taxon>Flavobacteriia</taxon>
        <taxon>Flavobacteriales</taxon>
        <taxon>Flavobacteriaceae</taxon>
        <taxon>Zeaxanthinibacter</taxon>
    </lineage>
</organism>
<evidence type="ECO:0000313" key="1">
    <source>
        <dbReference type="EMBL" id="TDQ28990.1"/>
    </source>
</evidence>
<dbReference type="RefSeq" id="WP_133644594.1">
    <property type="nucleotide sequence ID" value="NZ_SNYI01000003.1"/>
</dbReference>
<accession>A0A4R6TIC0</accession>
<dbReference type="SUPFAM" id="SSF141072">
    <property type="entry name" value="CalX-like"/>
    <property type="match status" value="1"/>
</dbReference>
<gene>
    <name evidence="1" type="ORF">CLV82_2439</name>
</gene>
<protein>
    <recommendedName>
        <fullName evidence="3">Calx-beta domain-containing protein</fullName>
    </recommendedName>
</protein>